<evidence type="ECO:0000313" key="11">
    <source>
        <dbReference type="Proteomes" id="UP000278733"/>
    </source>
</evidence>
<keyword evidence="2" id="KW-0547">Nucleotide-binding</keyword>
<dbReference type="EMBL" id="LR134405">
    <property type="protein sequence ID" value="VEH67472.1"/>
    <property type="molecule type" value="Genomic_DNA"/>
</dbReference>
<protein>
    <submittedName>
        <fullName evidence="10">Exodeoxyribonuclease V gamma subunit</fullName>
        <ecNumber evidence="10">3.1.11.5</ecNumber>
    </submittedName>
</protein>
<keyword evidence="6" id="KW-0269">Exonuclease</keyword>
<keyword evidence="8" id="KW-0238">DNA-binding</keyword>
<dbReference type="GO" id="GO:0008854">
    <property type="term" value="F:exodeoxyribonuclease V activity"/>
    <property type="evidence" value="ECO:0007669"/>
    <property type="project" value="UniProtKB-EC"/>
</dbReference>
<dbReference type="PANTHER" id="PTHR30591:SF1">
    <property type="entry name" value="RECBCD ENZYME SUBUNIT RECC"/>
    <property type="match status" value="1"/>
</dbReference>
<keyword evidence="5" id="KW-0347">Helicase</keyword>
<dbReference type="GO" id="GO:0005524">
    <property type="term" value="F:ATP binding"/>
    <property type="evidence" value="ECO:0007669"/>
    <property type="project" value="UniProtKB-KW"/>
</dbReference>
<dbReference type="KEGG" id="rpne:NCTC8284_02669"/>
<evidence type="ECO:0000256" key="3">
    <source>
        <dbReference type="ARBA" id="ARBA00022763"/>
    </source>
</evidence>
<evidence type="ECO:0000256" key="2">
    <source>
        <dbReference type="ARBA" id="ARBA00022741"/>
    </source>
</evidence>
<evidence type="ECO:0000313" key="10">
    <source>
        <dbReference type="EMBL" id="VEH67472.1"/>
    </source>
</evidence>
<evidence type="ECO:0000256" key="6">
    <source>
        <dbReference type="ARBA" id="ARBA00022839"/>
    </source>
</evidence>
<dbReference type="Pfam" id="PF04257">
    <property type="entry name" value="Exonuc_V_gamma"/>
    <property type="match status" value="1"/>
</dbReference>
<name>A0A448MQQ2_9PAST</name>
<dbReference type="InterPro" id="IPR013986">
    <property type="entry name" value="DExx_box_DNA_helicase_dom_sf"/>
</dbReference>
<dbReference type="GO" id="GO:0006281">
    <property type="term" value="P:DNA repair"/>
    <property type="evidence" value="ECO:0007669"/>
    <property type="project" value="UniProtKB-KW"/>
</dbReference>
<keyword evidence="7" id="KW-0067">ATP-binding</keyword>
<gene>
    <name evidence="10" type="primary">recC_3</name>
    <name evidence="10" type="ORF">NCTC8284_02669</name>
</gene>
<keyword evidence="4 10" id="KW-0378">Hydrolase</keyword>
<organism evidence="10 11">
    <name type="scientific">Rodentibacter pneumotropicus</name>
    <dbReference type="NCBI Taxonomy" id="758"/>
    <lineage>
        <taxon>Bacteria</taxon>
        <taxon>Pseudomonadati</taxon>
        <taxon>Pseudomonadota</taxon>
        <taxon>Gammaproteobacteria</taxon>
        <taxon>Pasteurellales</taxon>
        <taxon>Pasteurellaceae</taxon>
        <taxon>Rodentibacter</taxon>
    </lineage>
</organism>
<dbReference type="Gene3D" id="1.10.10.160">
    <property type="match status" value="1"/>
</dbReference>
<keyword evidence="1" id="KW-0540">Nuclease</keyword>
<dbReference type="InterPro" id="IPR027417">
    <property type="entry name" value="P-loop_NTPase"/>
</dbReference>
<dbReference type="GO" id="GO:0003677">
    <property type="term" value="F:DNA binding"/>
    <property type="evidence" value="ECO:0007669"/>
    <property type="project" value="UniProtKB-KW"/>
</dbReference>
<accession>A0A448MQQ2</accession>
<keyword evidence="9" id="KW-0234">DNA repair</keyword>
<dbReference type="EC" id="3.1.11.5" evidence="10"/>
<evidence type="ECO:0000256" key="7">
    <source>
        <dbReference type="ARBA" id="ARBA00022840"/>
    </source>
</evidence>
<dbReference type="SUPFAM" id="SSF52540">
    <property type="entry name" value="P-loop containing nucleoside triphosphate hydrolases"/>
    <property type="match status" value="1"/>
</dbReference>
<dbReference type="Gene3D" id="3.40.50.10930">
    <property type="match status" value="1"/>
</dbReference>
<dbReference type="AlphaFoldDB" id="A0A448MQQ2"/>
<evidence type="ECO:0000256" key="9">
    <source>
        <dbReference type="ARBA" id="ARBA00023204"/>
    </source>
</evidence>
<evidence type="ECO:0000256" key="1">
    <source>
        <dbReference type="ARBA" id="ARBA00022722"/>
    </source>
</evidence>
<evidence type="ECO:0000256" key="4">
    <source>
        <dbReference type="ARBA" id="ARBA00022801"/>
    </source>
</evidence>
<reference evidence="10 11" key="1">
    <citation type="submission" date="2018-12" db="EMBL/GenBank/DDBJ databases">
        <authorList>
            <consortium name="Pathogen Informatics"/>
        </authorList>
    </citation>
    <scope>NUCLEOTIDE SEQUENCE [LARGE SCALE GENOMIC DNA]</scope>
    <source>
        <strain evidence="10 11">NCTC8284</strain>
    </source>
</reference>
<dbReference type="Proteomes" id="UP000278733">
    <property type="component" value="Chromosome"/>
</dbReference>
<dbReference type="GO" id="GO:0006310">
    <property type="term" value="P:DNA recombination"/>
    <property type="evidence" value="ECO:0007669"/>
    <property type="project" value="TreeGrafter"/>
</dbReference>
<evidence type="ECO:0000256" key="5">
    <source>
        <dbReference type="ARBA" id="ARBA00022806"/>
    </source>
</evidence>
<dbReference type="GO" id="GO:0004386">
    <property type="term" value="F:helicase activity"/>
    <property type="evidence" value="ECO:0007669"/>
    <property type="project" value="UniProtKB-KW"/>
</dbReference>
<proteinExistence type="predicted"/>
<dbReference type="PANTHER" id="PTHR30591">
    <property type="entry name" value="RECBCD ENZYME SUBUNIT RECC"/>
    <property type="match status" value="1"/>
</dbReference>
<keyword evidence="3" id="KW-0227">DNA damage</keyword>
<sequence>MFIVYYSNQLEKQKDILAELFKTLPREDPFQQDIILVQSPGMAQWLQMELAKKNGVSAHLAFPMPATFIWQLYADNLPAVSLQNPFDKDSMMWRLMRLMPDFLGREEFSPLRHYLASSPHSEQYKCYQLSRKIADLFDQYLVYRPEWIFAWEKGEDEGIVTQIKTQQAHLNETLLQQILGNVAWQGVLWRALVSDIKADMGENATHRAALHEQFLALLNNKNQSKNCQAAFLFLVFRHYRLPICLFCKPCHRK</sequence>
<evidence type="ECO:0000256" key="8">
    <source>
        <dbReference type="ARBA" id="ARBA00023125"/>
    </source>
</evidence>